<feature type="compositionally biased region" description="Polar residues" evidence="3">
    <location>
        <begin position="609"/>
        <end position="635"/>
    </location>
</feature>
<feature type="compositionally biased region" description="Polar residues" evidence="3">
    <location>
        <begin position="743"/>
        <end position="782"/>
    </location>
</feature>
<feature type="compositionally biased region" description="Polar residues" evidence="3">
    <location>
        <begin position="659"/>
        <end position="672"/>
    </location>
</feature>
<feature type="compositionally biased region" description="Low complexity" evidence="3">
    <location>
        <begin position="366"/>
        <end position="381"/>
    </location>
</feature>
<feature type="compositionally biased region" description="Polar residues" evidence="3">
    <location>
        <begin position="848"/>
        <end position="858"/>
    </location>
</feature>
<evidence type="ECO:0000256" key="3">
    <source>
        <dbReference type="SAM" id="MobiDB-lite"/>
    </source>
</evidence>
<feature type="compositionally biased region" description="Gly residues" evidence="3">
    <location>
        <begin position="726"/>
        <end position="735"/>
    </location>
</feature>
<feature type="region of interest" description="Disordered" evidence="3">
    <location>
        <begin position="705"/>
        <end position="832"/>
    </location>
</feature>
<feature type="compositionally biased region" description="Low complexity" evidence="3">
    <location>
        <begin position="859"/>
        <end position="870"/>
    </location>
</feature>
<name>A0AAW0G1A9_9APHY</name>
<dbReference type="Gene3D" id="1.25.40.90">
    <property type="match status" value="1"/>
</dbReference>
<keyword evidence="6" id="KW-1185">Reference proteome</keyword>
<evidence type="ECO:0000313" key="5">
    <source>
        <dbReference type="EMBL" id="KAK7683337.1"/>
    </source>
</evidence>
<feature type="compositionally biased region" description="Low complexity" evidence="3">
    <location>
        <begin position="783"/>
        <end position="812"/>
    </location>
</feature>
<dbReference type="FunFam" id="1.20.58.150:FF:000004">
    <property type="entry name" value="ENTH domain protein"/>
    <property type="match status" value="1"/>
</dbReference>
<dbReference type="Pfam" id="PF07651">
    <property type="entry name" value="ANTH"/>
    <property type="match status" value="1"/>
</dbReference>
<dbReference type="SMART" id="SM00273">
    <property type="entry name" value="ENTH"/>
    <property type="match status" value="1"/>
</dbReference>
<evidence type="ECO:0000259" key="4">
    <source>
        <dbReference type="PROSITE" id="PS50942"/>
    </source>
</evidence>
<dbReference type="GO" id="GO:0072583">
    <property type="term" value="P:clathrin-dependent endocytosis"/>
    <property type="evidence" value="ECO:0007669"/>
    <property type="project" value="InterPro"/>
</dbReference>
<feature type="compositionally biased region" description="Polar residues" evidence="3">
    <location>
        <begin position="934"/>
        <end position="946"/>
    </location>
</feature>
<dbReference type="Gene3D" id="1.20.58.150">
    <property type="entry name" value="ANTH domain"/>
    <property type="match status" value="1"/>
</dbReference>
<feature type="compositionally biased region" description="Polar residues" evidence="3">
    <location>
        <begin position="584"/>
        <end position="593"/>
    </location>
</feature>
<comment type="subcellular location">
    <subcellularLocation>
        <location evidence="1">Cytoplasm</location>
    </subcellularLocation>
</comment>
<dbReference type="InterPro" id="IPR013809">
    <property type="entry name" value="ENTH"/>
</dbReference>
<dbReference type="GO" id="GO:0006900">
    <property type="term" value="P:vesicle budding from membrane"/>
    <property type="evidence" value="ECO:0007669"/>
    <property type="project" value="TreeGrafter"/>
</dbReference>
<feature type="compositionally biased region" description="Low complexity" evidence="3">
    <location>
        <begin position="560"/>
        <end position="583"/>
    </location>
</feature>
<feature type="compositionally biased region" description="Polar residues" evidence="3">
    <location>
        <begin position="978"/>
        <end position="993"/>
    </location>
</feature>
<dbReference type="GO" id="GO:0005545">
    <property type="term" value="F:1-phosphatidylinositol binding"/>
    <property type="evidence" value="ECO:0007669"/>
    <property type="project" value="InterPro"/>
</dbReference>
<organism evidence="5 6">
    <name type="scientific">Cerrena zonata</name>
    <dbReference type="NCBI Taxonomy" id="2478898"/>
    <lineage>
        <taxon>Eukaryota</taxon>
        <taxon>Fungi</taxon>
        <taxon>Dikarya</taxon>
        <taxon>Basidiomycota</taxon>
        <taxon>Agaricomycotina</taxon>
        <taxon>Agaricomycetes</taxon>
        <taxon>Polyporales</taxon>
        <taxon>Cerrenaceae</taxon>
        <taxon>Cerrena</taxon>
    </lineage>
</organism>
<evidence type="ECO:0000256" key="1">
    <source>
        <dbReference type="ARBA" id="ARBA00004496"/>
    </source>
</evidence>
<comment type="caution">
    <text evidence="5">The sequence shown here is derived from an EMBL/GenBank/DDBJ whole genome shotgun (WGS) entry which is preliminary data.</text>
</comment>
<accession>A0AAW0G1A9</accession>
<evidence type="ECO:0000256" key="2">
    <source>
        <dbReference type="ARBA" id="ARBA00022490"/>
    </source>
</evidence>
<feature type="region of interest" description="Disordered" evidence="3">
    <location>
        <begin position="525"/>
        <end position="684"/>
    </location>
</feature>
<feature type="region of interest" description="Disordered" evidence="3">
    <location>
        <begin position="934"/>
        <end position="993"/>
    </location>
</feature>
<keyword evidence="2" id="KW-0963">Cytoplasm</keyword>
<feature type="compositionally biased region" description="Low complexity" evidence="3">
    <location>
        <begin position="706"/>
        <end position="719"/>
    </location>
</feature>
<feature type="compositionally biased region" description="Low complexity" evidence="3">
    <location>
        <begin position="594"/>
        <end position="608"/>
    </location>
</feature>
<dbReference type="InterPro" id="IPR045192">
    <property type="entry name" value="AP180-like"/>
</dbReference>
<feature type="compositionally biased region" description="Gly residues" evidence="3">
    <location>
        <begin position="950"/>
        <end position="973"/>
    </location>
</feature>
<dbReference type="EMBL" id="JASBNA010000031">
    <property type="protein sequence ID" value="KAK7683337.1"/>
    <property type="molecule type" value="Genomic_DNA"/>
</dbReference>
<reference evidence="5 6" key="1">
    <citation type="submission" date="2022-09" db="EMBL/GenBank/DDBJ databases">
        <authorList>
            <person name="Palmer J.M."/>
        </authorList>
    </citation>
    <scope>NUCLEOTIDE SEQUENCE [LARGE SCALE GENOMIC DNA]</scope>
    <source>
        <strain evidence="5 6">DSM 7382</strain>
    </source>
</reference>
<gene>
    <name evidence="5" type="ORF">QCA50_013599</name>
</gene>
<dbReference type="PANTHER" id="PTHR22951">
    <property type="entry name" value="CLATHRIN ASSEMBLY PROTEIN"/>
    <property type="match status" value="1"/>
</dbReference>
<dbReference type="GO" id="GO:0005546">
    <property type="term" value="F:phosphatidylinositol-4,5-bisphosphate binding"/>
    <property type="evidence" value="ECO:0007669"/>
    <property type="project" value="TreeGrafter"/>
</dbReference>
<evidence type="ECO:0000313" key="6">
    <source>
        <dbReference type="Proteomes" id="UP001385951"/>
    </source>
</evidence>
<dbReference type="Proteomes" id="UP001385951">
    <property type="component" value="Unassembled WGS sequence"/>
</dbReference>
<protein>
    <recommendedName>
        <fullName evidence="4">ENTH domain-containing protein</fullName>
    </recommendedName>
</protein>
<dbReference type="GO" id="GO:0005905">
    <property type="term" value="C:clathrin-coated pit"/>
    <property type="evidence" value="ECO:0007669"/>
    <property type="project" value="TreeGrafter"/>
</dbReference>
<dbReference type="InterPro" id="IPR014712">
    <property type="entry name" value="ANTH_dom_sf"/>
</dbReference>
<feature type="domain" description="ENTH" evidence="4">
    <location>
        <begin position="1"/>
        <end position="127"/>
    </location>
</feature>
<dbReference type="PANTHER" id="PTHR22951:SF5">
    <property type="entry name" value="PHOSPHATIDYLINOSITOL-BINDING CLATHRIN ASSEMBLY PROTEIN LAP"/>
    <property type="match status" value="1"/>
</dbReference>
<dbReference type="InterPro" id="IPR008942">
    <property type="entry name" value="ENTH_VHS"/>
</dbReference>
<dbReference type="SUPFAM" id="SSF48464">
    <property type="entry name" value="ENTH/VHS domain"/>
    <property type="match status" value="1"/>
</dbReference>
<dbReference type="GO" id="GO:0048268">
    <property type="term" value="P:clathrin coat assembly"/>
    <property type="evidence" value="ECO:0007669"/>
    <property type="project" value="InterPro"/>
</dbReference>
<sequence length="993" mass="105206">MSSSYEKVVKLACKPKAAPPKAKYMDPIIAATWSEDGAVHDVCKALAPRFREPNAVVVFKALIVLHTMVRNGATDNVLSYLSSSEVLRLRNISSGHWEGYNAPENLQNYATYLDTRIRAYRDLKHDAIRVQSETNRDLRNSQAIEEGRVASGEKPIGSKSGRRRFGSSKKDPVAEESPPSSSSGVQRSKTMTGRKLRIMTVEKGLLRETKTVQKMIDALVECRFYLDNLEDELNISALRMLVKDLLILFQACNEGVINVLEHYFEMSRIDAKDALVIYRHFCKQTERVVEYLGVARKLQNLLSVPIPNLRHAPVSLAGSLEEYLNDPNFEQNRIEYKTNKEAAERNARLGIKAPIANPADKPTTPKPTSETTAQASSSAATPPVAKANSQALIDFFSAIEEEQQSMFNPQTNSPTSAYFQQQATYNPFAQQQMMTGVPFGQMQQQQPMLQMQATGYFPQQQQPTNPFGLQPSQSQPFGNFLQAQPTGFLQPQTTGANPFRQSMAFPGLMSQPTGMPQQLQQQLQVGGPFGTTNPFPSGGLQPMQTGMPSTNPFPTQNPGSNPFPQYQQQQQPPQTSNPFPTNQSPGQNLFGATQPQPQSGGPFGPLSSNQGTNLFSAGTATSTSPFSLAQPSAQPANAGVASSMPTRPMSAPLKAPGSSEFQPVKTHQTGSRNPFGAPTPPTPPPVPKIPTLMELAMGMHTGNNVQGQTQQQQQPQPTGLTAMPTGFGGLGGSSGPGNQTGSIMSSIASSFTTNDATKSTSPSTMPFSSLPTGTSNAPTATGSTFSSSLFSSLSPQTTAASSTSPSISVSPPGAQPLQSQQTGFSGIKPFKPSSSFGAQLMESLPAIPSTTPTATGQPSSSLNGNASLNSQPTGFGGQSNGLTSFSSGLTTGVGLRPQTDATGVANPFRASMFSTSGNSFGANGLGASPLSNSNSLPAFNNTPTGMGSQFPGGPGGAGGFGNSLFGSGAGLGSFGQDPNKSQPQQQNGQSSLI</sequence>
<feature type="region of interest" description="Disordered" evidence="3">
    <location>
        <begin position="134"/>
        <end position="191"/>
    </location>
</feature>
<feature type="region of interest" description="Disordered" evidence="3">
    <location>
        <begin position="353"/>
        <end position="384"/>
    </location>
</feature>
<dbReference type="PROSITE" id="PS50942">
    <property type="entry name" value="ENTH"/>
    <property type="match status" value="1"/>
</dbReference>
<dbReference type="GO" id="GO:0000149">
    <property type="term" value="F:SNARE binding"/>
    <property type="evidence" value="ECO:0007669"/>
    <property type="project" value="TreeGrafter"/>
</dbReference>
<dbReference type="SUPFAM" id="SSF89009">
    <property type="entry name" value="GAT-like domain"/>
    <property type="match status" value="1"/>
</dbReference>
<dbReference type="GO" id="GO:0030136">
    <property type="term" value="C:clathrin-coated vesicle"/>
    <property type="evidence" value="ECO:0007669"/>
    <property type="project" value="InterPro"/>
</dbReference>
<feature type="region of interest" description="Disordered" evidence="3">
    <location>
        <begin position="846"/>
        <end position="883"/>
    </location>
</feature>
<dbReference type="AlphaFoldDB" id="A0AAW0G1A9"/>
<proteinExistence type="predicted"/>
<feature type="compositionally biased region" description="Polar residues" evidence="3">
    <location>
        <begin position="542"/>
        <end position="559"/>
    </location>
</feature>
<dbReference type="FunFam" id="1.25.40.90:FF:000036">
    <property type="entry name" value="Unplaced genomic scaffold supercont1.4, whole genome shotgun sequence"/>
    <property type="match status" value="1"/>
</dbReference>
<dbReference type="InterPro" id="IPR011417">
    <property type="entry name" value="ANTH_dom"/>
</dbReference>
<dbReference type="CDD" id="cd16988">
    <property type="entry name" value="ANTH_N_YAP180"/>
    <property type="match status" value="1"/>
</dbReference>
<dbReference type="GO" id="GO:0032050">
    <property type="term" value="F:clathrin heavy chain binding"/>
    <property type="evidence" value="ECO:0007669"/>
    <property type="project" value="TreeGrafter"/>
</dbReference>